<accession>A0A371YIU4</accession>
<gene>
    <name evidence="1" type="ORF">ACFODO_18230</name>
    <name evidence="2" type="ORF">C9E89_022135</name>
</gene>
<proteinExistence type="predicted"/>
<dbReference type="OrthoDB" id="6713321at2"/>
<reference evidence="4" key="3">
    <citation type="journal article" date="2019" name="Int. J. Syst. Evol. Microbiol.">
        <title>The Global Catalogue of Microorganisms (GCM) 10K type strain sequencing project: providing services to taxonomists for standard genome sequencing and annotation.</title>
        <authorList>
            <consortium name="The Broad Institute Genomics Platform"/>
            <consortium name="The Broad Institute Genome Sequencing Center for Infectious Disease"/>
            <person name="Wu L."/>
            <person name="Ma J."/>
        </authorList>
    </citation>
    <scope>NUCLEOTIDE SEQUENCE [LARGE SCALE GENOMIC DNA]</scope>
    <source>
        <strain evidence="4">KCTC 62575</strain>
    </source>
</reference>
<keyword evidence="4" id="KW-1185">Reference proteome</keyword>
<evidence type="ECO:0000313" key="1">
    <source>
        <dbReference type="EMBL" id="MFC2997153.1"/>
    </source>
</evidence>
<sequence>MKAVDLIKNKGIQYAVEIVENAPEGVLAWNEGYEFTCGQAINISDEDREKYFVDIAELKRLVGSWEIIESFNGVEMAQRFINENVECSDSERLKQAIADMESMGI</sequence>
<name>A0A371YIU4_9GAMM</name>
<reference evidence="1" key="1">
    <citation type="journal article" date="2014" name="Int. J. Syst. Evol. Microbiol.">
        <title>Complete genome of a new Firmicutes species belonging to the dominant human colonic microbiota ('Ruminococcus bicirculans') reveals two chromosomes and a selective capacity to utilize plant glucans.</title>
        <authorList>
            <consortium name="NISC Comparative Sequencing Program"/>
            <person name="Wegmann U."/>
            <person name="Louis P."/>
            <person name="Goesmann A."/>
            <person name="Henrissat B."/>
            <person name="Duncan S.H."/>
            <person name="Flint H.J."/>
        </authorList>
    </citation>
    <scope>NUCLEOTIDE SEQUENCE</scope>
    <source>
        <strain evidence="1">KCTC 62575</strain>
    </source>
</reference>
<dbReference type="Proteomes" id="UP000240957">
    <property type="component" value="Unassembled WGS sequence"/>
</dbReference>
<reference evidence="2 3" key="2">
    <citation type="submission" date="2018-08" db="EMBL/GenBank/DDBJ databases">
        <title>The draft genome of Acinetobacter sichuanensis strain WCHAc060041.</title>
        <authorList>
            <person name="Qin J."/>
            <person name="Feng Y."/>
            <person name="Zong Z."/>
        </authorList>
    </citation>
    <scope>NUCLEOTIDE SEQUENCE [LARGE SCALE GENOMIC DNA]</scope>
    <source>
        <strain evidence="2 3">WCHAc060041</strain>
    </source>
</reference>
<evidence type="ECO:0000313" key="4">
    <source>
        <dbReference type="Proteomes" id="UP001595455"/>
    </source>
</evidence>
<organism evidence="2 3">
    <name type="scientific">Acinetobacter sichuanensis</name>
    <dbReference type="NCBI Taxonomy" id="2136183"/>
    <lineage>
        <taxon>Bacteria</taxon>
        <taxon>Pseudomonadati</taxon>
        <taxon>Pseudomonadota</taxon>
        <taxon>Gammaproteobacteria</taxon>
        <taxon>Moraxellales</taxon>
        <taxon>Moraxellaceae</taxon>
        <taxon>Acinetobacter</taxon>
    </lineage>
</organism>
<dbReference type="RefSeq" id="WP_107010246.1">
    <property type="nucleotide sequence ID" value="NZ_JBHRSF010000103.1"/>
</dbReference>
<dbReference type="Proteomes" id="UP001595455">
    <property type="component" value="Unassembled WGS sequence"/>
</dbReference>
<dbReference type="EMBL" id="PYIX02000115">
    <property type="protein sequence ID" value="RFC81393.1"/>
    <property type="molecule type" value="Genomic_DNA"/>
</dbReference>
<evidence type="ECO:0000313" key="3">
    <source>
        <dbReference type="Proteomes" id="UP000240957"/>
    </source>
</evidence>
<dbReference type="AlphaFoldDB" id="A0A371YIU4"/>
<protein>
    <submittedName>
        <fullName evidence="2">Uncharacterized protein</fullName>
    </submittedName>
</protein>
<comment type="caution">
    <text evidence="2">The sequence shown here is derived from an EMBL/GenBank/DDBJ whole genome shotgun (WGS) entry which is preliminary data.</text>
</comment>
<evidence type="ECO:0000313" key="2">
    <source>
        <dbReference type="EMBL" id="RFC81393.1"/>
    </source>
</evidence>
<dbReference type="EMBL" id="JBHRSF010000103">
    <property type="protein sequence ID" value="MFC2997153.1"/>
    <property type="molecule type" value="Genomic_DNA"/>
</dbReference>
<reference evidence="1" key="4">
    <citation type="submission" date="2024-09" db="EMBL/GenBank/DDBJ databases">
        <authorList>
            <person name="Sun Q."/>
            <person name="Mori K."/>
        </authorList>
    </citation>
    <scope>NUCLEOTIDE SEQUENCE</scope>
    <source>
        <strain evidence="1">KCTC 62575</strain>
    </source>
</reference>